<accession>A0A8S5QQP9</accession>
<proteinExistence type="predicted"/>
<dbReference type="EMBL" id="BK015711">
    <property type="protein sequence ID" value="DAE21338.1"/>
    <property type="molecule type" value="Genomic_DNA"/>
</dbReference>
<evidence type="ECO:0000313" key="1">
    <source>
        <dbReference type="EMBL" id="DAE21338.1"/>
    </source>
</evidence>
<sequence length="160" mass="18221">MSGVSIDLTGETFGNLKVIRRVKNNHNRQPRWLCECKCGNTYIAEGRYLKSGRTKSCGCIPRGAKSATAMTSREEWDSSESRMRLQHDGTDPYQSLANAIICVAADDYRTALKDDNEPLQKELEKFFHSAWYKFLTNADPDRLLTLLRREHRGTLSAAYI</sequence>
<reference evidence="1" key="1">
    <citation type="journal article" date="2021" name="Proc. Natl. Acad. Sci. U.S.A.">
        <title>A Catalog of Tens of Thousands of Viruses from Human Metagenomes Reveals Hidden Associations with Chronic Diseases.</title>
        <authorList>
            <person name="Tisza M.J."/>
            <person name="Buck C.B."/>
        </authorList>
    </citation>
    <scope>NUCLEOTIDE SEQUENCE</scope>
    <source>
        <strain evidence="1">CtE6L85</strain>
    </source>
</reference>
<organism evidence="1">
    <name type="scientific">Siphoviridae sp. ctE6L85</name>
    <dbReference type="NCBI Taxonomy" id="2826202"/>
    <lineage>
        <taxon>Viruses</taxon>
        <taxon>Duplodnaviria</taxon>
        <taxon>Heunggongvirae</taxon>
        <taxon>Uroviricota</taxon>
        <taxon>Caudoviricetes</taxon>
    </lineage>
</organism>
<protein>
    <submittedName>
        <fullName evidence="1">Uncharacterized protein</fullName>
    </submittedName>
</protein>
<name>A0A8S5QQP9_9CAUD</name>